<dbReference type="SUPFAM" id="SSF55298">
    <property type="entry name" value="YjgF-like"/>
    <property type="match status" value="1"/>
</dbReference>
<dbReference type="InterPro" id="IPR035959">
    <property type="entry name" value="RutC-like_sf"/>
</dbReference>
<evidence type="ECO:0000313" key="1">
    <source>
        <dbReference type="EMBL" id="WMB27697.1"/>
    </source>
</evidence>
<dbReference type="InterPro" id="IPR006175">
    <property type="entry name" value="YjgF/YER057c/UK114"/>
</dbReference>
<sequence length="128" mass="14611">MKSIKRYDVQEDWSYTGLVEAGDFYFLNYCSGNLGQPIEDQINGAFDEMERRLALVGLTLDALVKMDCLFRDIWNLPVMEKVIKERFNGKYPARKSIQTEFAQNGGPEGLLFQVDGIAYSKALDISRN</sequence>
<keyword evidence="2" id="KW-1185">Reference proteome</keyword>
<reference evidence="2" key="1">
    <citation type="submission" date="2022-10" db="EMBL/GenBank/DDBJ databases">
        <title>Streptococcus didelphis as causative of fatal infections in opossums (Didelphis albiventris).</title>
        <authorList>
            <person name="Breyer G.M."/>
            <person name="Da Silva M.E.R.J."/>
            <person name="Siqueira F.M."/>
        </authorList>
    </citation>
    <scope>NUCLEOTIDE SEQUENCE [LARGE SCALE GENOMIC DNA]</scope>
    <source>
        <strain evidence="2">LBVP101/21</strain>
    </source>
</reference>
<proteinExistence type="predicted"/>
<accession>A0ABY9LFL9</accession>
<evidence type="ECO:0000313" key="2">
    <source>
        <dbReference type="Proteomes" id="UP001238096"/>
    </source>
</evidence>
<name>A0ABY9LFL9_9STRE</name>
<protein>
    <submittedName>
        <fullName evidence="1">RidA family protein</fullName>
    </submittedName>
</protein>
<dbReference type="Proteomes" id="UP001238096">
    <property type="component" value="Chromosome"/>
</dbReference>
<dbReference type="Pfam" id="PF01042">
    <property type="entry name" value="Ribonuc_L-PSP"/>
    <property type="match status" value="1"/>
</dbReference>
<dbReference type="EMBL" id="CP110509">
    <property type="protein sequence ID" value="WMB27697.1"/>
    <property type="molecule type" value="Genomic_DNA"/>
</dbReference>
<gene>
    <name evidence="1" type="ORF">N1496_06220</name>
</gene>
<dbReference type="RefSeq" id="WP_018366399.1">
    <property type="nucleotide sequence ID" value="NZ_CP104407.1"/>
</dbReference>
<dbReference type="Gene3D" id="3.30.1330.40">
    <property type="entry name" value="RutC-like"/>
    <property type="match status" value="1"/>
</dbReference>
<organism evidence="1 2">
    <name type="scientific">Streptococcus didelphis</name>
    <dbReference type="NCBI Taxonomy" id="102886"/>
    <lineage>
        <taxon>Bacteria</taxon>
        <taxon>Bacillati</taxon>
        <taxon>Bacillota</taxon>
        <taxon>Bacilli</taxon>
        <taxon>Lactobacillales</taxon>
        <taxon>Streptococcaceae</taxon>
        <taxon>Streptococcus</taxon>
    </lineage>
</organism>